<dbReference type="Gene3D" id="1.20.1330.10">
    <property type="entry name" value="f41 fragment of flagellin, N-terminal domain"/>
    <property type="match status" value="2"/>
</dbReference>
<dbReference type="HOGENOM" id="CLU_011142_2_0_9"/>
<dbReference type="InterPro" id="IPR001492">
    <property type="entry name" value="Flagellin"/>
</dbReference>
<comment type="subcellular location">
    <subcellularLocation>
        <location evidence="4">Secreted</location>
    </subcellularLocation>
    <subcellularLocation>
        <location evidence="4">Bacterial flagellum</location>
    </subcellularLocation>
</comment>
<dbReference type="InterPro" id="IPR042187">
    <property type="entry name" value="Flagellin_C_sub2"/>
</dbReference>
<evidence type="ECO:0000256" key="3">
    <source>
        <dbReference type="ARBA" id="ARBA00023143"/>
    </source>
</evidence>
<organism evidence="7 8">
    <name type="scientific">[Clostridium] clostridioforme 90A8</name>
    <dbReference type="NCBI Taxonomy" id="999408"/>
    <lineage>
        <taxon>Bacteria</taxon>
        <taxon>Bacillati</taxon>
        <taxon>Bacillota</taxon>
        <taxon>Clostridia</taxon>
        <taxon>Lachnospirales</taxon>
        <taxon>Lachnospiraceae</taxon>
        <taxon>Enterocloster</taxon>
    </lineage>
</organism>
<dbReference type="PRINTS" id="PR00207">
    <property type="entry name" value="FLAGELLIN"/>
</dbReference>
<name>A0A0E2HFH8_9FIRM</name>
<reference evidence="7 8" key="1">
    <citation type="submission" date="2013-01" db="EMBL/GenBank/DDBJ databases">
        <title>The Genome Sequence of Clostridium clostridioforme 90A8.</title>
        <authorList>
            <consortium name="The Broad Institute Genome Sequencing Platform"/>
            <person name="Earl A."/>
            <person name="Ward D."/>
            <person name="Feldgarden M."/>
            <person name="Gevers D."/>
            <person name="Courvalin P."/>
            <person name="Lambert T."/>
            <person name="Walker B."/>
            <person name="Young S.K."/>
            <person name="Zeng Q."/>
            <person name="Gargeya S."/>
            <person name="Fitzgerald M."/>
            <person name="Haas B."/>
            <person name="Abouelleil A."/>
            <person name="Alvarado L."/>
            <person name="Arachchi H.M."/>
            <person name="Berlin A.M."/>
            <person name="Chapman S.B."/>
            <person name="Dewar J."/>
            <person name="Goldberg J."/>
            <person name="Griggs A."/>
            <person name="Gujja S."/>
            <person name="Hansen M."/>
            <person name="Howarth C."/>
            <person name="Imamovic A."/>
            <person name="Larimer J."/>
            <person name="McCowan C."/>
            <person name="Murphy C."/>
            <person name="Neiman D."/>
            <person name="Pearson M."/>
            <person name="Priest M."/>
            <person name="Roberts A."/>
            <person name="Saif S."/>
            <person name="Shea T."/>
            <person name="Sisk P."/>
            <person name="Sykes S."/>
            <person name="Wortman J."/>
            <person name="Nusbaum C."/>
            <person name="Birren B."/>
        </authorList>
    </citation>
    <scope>NUCLEOTIDE SEQUENCE [LARGE SCALE GENOMIC DNA]</scope>
    <source>
        <strain evidence="7 8">90A8</strain>
    </source>
</reference>
<dbReference type="PATRIC" id="fig|999408.3.peg.1168"/>
<comment type="function">
    <text evidence="4">Flagellin is the subunit protein which polymerizes to form the filaments of bacterial flagella.</text>
</comment>
<evidence type="ECO:0000259" key="5">
    <source>
        <dbReference type="Pfam" id="PF00669"/>
    </source>
</evidence>
<dbReference type="SUPFAM" id="SSF64518">
    <property type="entry name" value="Phase 1 flagellin"/>
    <property type="match status" value="1"/>
</dbReference>
<evidence type="ECO:0000256" key="2">
    <source>
        <dbReference type="ARBA" id="ARBA00020110"/>
    </source>
</evidence>
<dbReference type="InterPro" id="IPR046358">
    <property type="entry name" value="Flagellin_C"/>
</dbReference>
<evidence type="ECO:0000259" key="6">
    <source>
        <dbReference type="Pfam" id="PF00700"/>
    </source>
</evidence>
<dbReference type="GO" id="GO:0005576">
    <property type="term" value="C:extracellular region"/>
    <property type="evidence" value="ECO:0007669"/>
    <property type="project" value="UniProtKB-SubCell"/>
</dbReference>
<gene>
    <name evidence="7" type="ORF">HMPREF1090_01090</name>
</gene>
<dbReference type="Pfam" id="PF00700">
    <property type="entry name" value="Flagellin_C"/>
    <property type="match status" value="1"/>
</dbReference>
<dbReference type="RefSeq" id="WP_002594942.1">
    <property type="nucleotide sequence ID" value="NZ_KB850998.1"/>
</dbReference>
<evidence type="ECO:0000313" key="7">
    <source>
        <dbReference type="EMBL" id="ENZ18773.1"/>
    </source>
</evidence>
<dbReference type="Pfam" id="PF00669">
    <property type="entry name" value="Flagellin_N"/>
    <property type="match status" value="1"/>
</dbReference>
<evidence type="ECO:0000256" key="4">
    <source>
        <dbReference type="RuleBase" id="RU362073"/>
    </source>
</evidence>
<protein>
    <recommendedName>
        <fullName evidence="2 4">Flagellin</fullName>
    </recommendedName>
</protein>
<comment type="similarity">
    <text evidence="1 4">Belongs to the bacterial flagellin family.</text>
</comment>
<dbReference type="PANTHER" id="PTHR42792">
    <property type="entry name" value="FLAGELLIN"/>
    <property type="match status" value="1"/>
</dbReference>
<dbReference type="GO" id="GO:0009288">
    <property type="term" value="C:bacterial-type flagellum"/>
    <property type="evidence" value="ECO:0007669"/>
    <property type="project" value="UniProtKB-SubCell"/>
</dbReference>
<feature type="domain" description="Flagellin N-terminal" evidence="5">
    <location>
        <begin position="3"/>
        <end position="138"/>
    </location>
</feature>
<proteinExistence type="inferred from homology"/>
<dbReference type="AlphaFoldDB" id="A0A0E2HFH8"/>
<keyword evidence="4" id="KW-0964">Secreted</keyword>
<sequence>MRIKNNISALNSSRNHGIVQEQLGKSLEKLSSGYRINRAGDDAAGLAISEEMRHQINGLDQAMRNVNDGIGMTRTGEGALAEVHSMLHRMKTLAIQAANGTYSSAARANIEEERLQLLDEIDRISANTDFNQIPLFDTEVPAEPFEPPKKKDDITLQIGHTQKEEMPVARYHISSKALKLDKTDFKGVGKANASVEYIDKAIWAVTTVRSSFGAAEDHLEHTHNSLGVTKENMTAYESGIRDTNMASEVTKLTSLNIVGQAAQSIQAHSNSLPEMILRLLQA</sequence>
<dbReference type="PANTHER" id="PTHR42792:SF2">
    <property type="entry name" value="FLAGELLIN"/>
    <property type="match status" value="1"/>
</dbReference>
<accession>A0A0E2HFH8</accession>
<evidence type="ECO:0000256" key="1">
    <source>
        <dbReference type="ARBA" id="ARBA00005709"/>
    </source>
</evidence>
<feature type="domain" description="Flagellin C-terminal" evidence="6">
    <location>
        <begin position="196"/>
        <end position="280"/>
    </location>
</feature>
<dbReference type="Proteomes" id="UP000013085">
    <property type="component" value="Unassembled WGS sequence"/>
</dbReference>
<dbReference type="Gene3D" id="6.10.10.10">
    <property type="entry name" value="Flagellar export chaperone, C-terminal domain"/>
    <property type="match status" value="1"/>
</dbReference>
<evidence type="ECO:0000313" key="8">
    <source>
        <dbReference type="Proteomes" id="UP000013085"/>
    </source>
</evidence>
<comment type="caution">
    <text evidence="7">The sequence shown here is derived from an EMBL/GenBank/DDBJ whole genome shotgun (WGS) entry which is preliminary data.</text>
</comment>
<keyword evidence="3 4" id="KW-0975">Bacterial flagellum</keyword>
<dbReference type="InterPro" id="IPR001029">
    <property type="entry name" value="Flagellin_N"/>
</dbReference>
<dbReference type="GO" id="GO:0005198">
    <property type="term" value="F:structural molecule activity"/>
    <property type="evidence" value="ECO:0007669"/>
    <property type="project" value="UniProtKB-UniRule"/>
</dbReference>
<dbReference type="EMBL" id="AGYR01000007">
    <property type="protein sequence ID" value="ENZ18773.1"/>
    <property type="molecule type" value="Genomic_DNA"/>
</dbReference>